<dbReference type="RefSeq" id="WP_093784887.1">
    <property type="nucleotide sequence ID" value="NZ_FNIE01000006.1"/>
</dbReference>
<feature type="compositionally biased region" description="Basic and acidic residues" evidence="1">
    <location>
        <begin position="208"/>
        <end position="240"/>
    </location>
</feature>
<evidence type="ECO:0000313" key="4">
    <source>
        <dbReference type="Proteomes" id="UP000199341"/>
    </source>
</evidence>
<proteinExistence type="predicted"/>
<evidence type="ECO:0008006" key="5">
    <source>
        <dbReference type="Google" id="ProtNLM"/>
    </source>
</evidence>
<dbReference type="Proteomes" id="UP000199341">
    <property type="component" value="Unassembled WGS sequence"/>
</dbReference>
<keyword evidence="2" id="KW-0812">Transmembrane</keyword>
<feature type="transmembrane region" description="Helical" evidence="2">
    <location>
        <begin position="87"/>
        <end position="106"/>
    </location>
</feature>
<feature type="transmembrane region" description="Helical" evidence="2">
    <location>
        <begin position="20"/>
        <end position="48"/>
    </location>
</feature>
<evidence type="ECO:0000313" key="3">
    <source>
        <dbReference type="EMBL" id="SDN87232.1"/>
    </source>
</evidence>
<accession>A0A1H0EXY4</accession>
<keyword evidence="2" id="KW-0472">Membrane</keyword>
<dbReference type="OrthoDB" id="3874249at2"/>
<keyword evidence="2" id="KW-1133">Transmembrane helix</keyword>
<dbReference type="EMBL" id="FNIE01000006">
    <property type="protein sequence ID" value="SDN87232.1"/>
    <property type="molecule type" value="Genomic_DNA"/>
</dbReference>
<organism evidence="3 4">
    <name type="scientific">Actinacidiphila guanduensis</name>
    <dbReference type="NCBI Taxonomy" id="310781"/>
    <lineage>
        <taxon>Bacteria</taxon>
        <taxon>Bacillati</taxon>
        <taxon>Actinomycetota</taxon>
        <taxon>Actinomycetes</taxon>
        <taxon>Kitasatosporales</taxon>
        <taxon>Streptomycetaceae</taxon>
        <taxon>Actinacidiphila</taxon>
    </lineage>
</organism>
<feature type="compositionally biased region" description="Low complexity" evidence="1">
    <location>
        <begin position="159"/>
        <end position="171"/>
    </location>
</feature>
<keyword evidence="4" id="KW-1185">Reference proteome</keyword>
<gene>
    <name evidence="3" type="ORF">SAMN05216259_10677</name>
</gene>
<name>A0A1H0EXY4_9ACTN</name>
<evidence type="ECO:0000256" key="2">
    <source>
        <dbReference type="SAM" id="Phobius"/>
    </source>
</evidence>
<feature type="region of interest" description="Disordered" evidence="1">
    <location>
        <begin position="144"/>
        <end position="240"/>
    </location>
</feature>
<feature type="transmembrane region" description="Helical" evidence="2">
    <location>
        <begin position="55"/>
        <end position="75"/>
    </location>
</feature>
<evidence type="ECO:0000256" key="1">
    <source>
        <dbReference type="SAM" id="MobiDB-lite"/>
    </source>
</evidence>
<protein>
    <recommendedName>
        <fullName evidence="5">Integral membrane protein</fullName>
    </recommendedName>
</protein>
<reference evidence="3 4" key="1">
    <citation type="submission" date="2016-10" db="EMBL/GenBank/DDBJ databases">
        <authorList>
            <person name="de Groot N.N."/>
        </authorList>
    </citation>
    <scope>NUCLEOTIDE SEQUENCE [LARGE SCALE GENOMIC DNA]</scope>
    <source>
        <strain evidence="3 4">CGMCC 4.2022</strain>
    </source>
</reference>
<dbReference type="AlphaFoldDB" id="A0A1H0EXY4"/>
<sequence>MYGPGQAAAPPKPANSSVAVLLRVVFTVLPIVSLGFLAWGGMLYLAVLGRRTLDWLVLAVTAGMGAIAFVCFAVSDDDNDWQANTGGGLIITCMFAGAIYFLAADIRRRGPDRRKAWPPAGTGIGYPAANPYATGLGMPLGPATGSAGPIGPQPGYPHGGYPVAGPVTPATPATPVPGPALAQPHHQPPQPAVPPISGAAAGPPPGPRKIDQVRAELDELSDYLRKERDQGDRGRREDGR</sequence>
<dbReference type="STRING" id="310781.SAMN05216259_10677"/>